<organism evidence="2 3">
    <name type="scientific">Dactylosporangium darangshiense</name>
    <dbReference type="NCBI Taxonomy" id="579108"/>
    <lineage>
        <taxon>Bacteria</taxon>
        <taxon>Bacillati</taxon>
        <taxon>Actinomycetota</taxon>
        <taxon>Actinomycetes</taxon>
        <taxon>Micromonosporales</taxon>
        <taxon>Micromonosporaceae</taxon>
        <taxon>Dactylosporangium</taxon>
    </lineage>
</organism>
<protein>
    <recommendedName>
        <fullName evidence="4">MHYT domain-containing protein</fullName>
    </recommendedName>
</protein>
<feature type="transmembrane region" description="Helical" evidence="1">
    <location>
        <begin position="139"/>
        <end position="161"/>
    </location>
</feature>
<keyword evidence="3" id="KW-1185">Reference proteome</keyword>
<keyword evidence="1" id="KW-0812">Transmembrane</keyword>
<comment type="caution">
    <text evidence="2">The sequence shown here is derived from an EMBL/GenBank/DDBJ whole genome shotgun (WGS) entry which is preliminary data.</text>
</comment>
<keyword evidence="1" id="KW-0472">Membrane</keyword>
<evidence type="ECO:0000313" key="3">
    <source>
        <dbReference type="Proteomes" id="UP001500620"/>
    </source>
</evidence>
<feature type="transmembrane region" description="Helical" evidence="1">
    <location>
        <begin position="168"/>
        <end position="188"/>
    </location>
</feature>
<evidence type="ECO:0000313" key="2">
    <source>
        <dbReference type="EMBL" id="GAA4258002.1"/>
    </source>
</evidence>
<dbReference type="EMBL" id="BAABAT010000029">
    <property type="protein sequence ID" value="GAA4258002.1"/>
    <property type="molecule type" value="Genomic_DNA"/>
</dbReference>
<evidence type="ECO:0000256" key="1">
    <source>
        <dbReference type="SAM" id="Phobius"/>
    </source>
</evidence>
<dbReference type="Proteomes" id="UP001500620">
    <property type="component" value="Unassembled WGS sequence"/>
</dbReference>
<proteinExistence type="predicted"/>
<sequence>MDTHVLFVLGVLLGNGIGCLLAVFCLVRMTDQRRTARNRLLLVLVASWALVETARDDMLFVAATTIHMNDFEVRFLLAPSMALTVFAVLFTSAILWLVAMRPRPLWTIGGGTAIGLLLSAMCVQAALAGRAGSAMSIDVVAAAVIAAGLGAMTGIAVWLGTGATSRQTIATAVALLAICLTIAQYLIAKAMTTDPSVTVDSETGFSPIQLGVLTAVAFGVRAIALTVMSMIDENHPEPLTDHDVVVADGRRQG</sequence>
<feature type="transmembrane region" description="Helical" evidence="1">
    <location>
        <begin position="75"/>
        <end position="98"/>
    </location>
</feature>
<dbReference type="RefSeq" id="WP_345134949.1">
    <property type="nucleotide sequence ID" value="NZ_BAABAT010000029.1"/>
</dbReference>
<evidence type="ECO:0008006" key="4">
    <source>
        <dbReference type="Google" id="ProtNLM"/>
    </source>
</evidence>
<feature type="transmembrane region" description="Helical" evidence="1">
    <location>
        <begin position="39"/>
        <end position="55"/>
    </location>
</feature>
<feature type="transmembrane region" description="Helical" evidence="1">
    <location>
        <begin position="105"/>
        <end position="127"/>
    </location>
</feature>
<name>A0ABP8DKK1_9ACTN</name>
<feature type="transmembrane region" description="Helical" evidence="1">
    <location>
        <begin position="6"/>
        <end position="27"/>
    </location>
</feature>
<reference evidence="3" key="1">
    <citation type="journal article" date="2019" name="Int. J. Syst. Evol. Microbiol.">
        <title>The Global Catalogue of Microorganisms (GCM) 10K type strain sequencing project: providing services to taxonomists for standard genome sequencing and annotation.</title>
        <authorList>
            <consortium name="The Broad Institute Genomics Platform"/>
            <consortium name="The Broad Institute Genome Sequencing Center for Infectious Disease"/>
            <person name="Wu L."/>
            <person name="Ma J."/>
        </authorList>
    </citation>
    <scope>NUCLEOTIDE SEQUENCE [LARGE SCALE GENOMIC DNA]</scope>
    <source>
        <strain evidence="3">JCM 17441</strain>
    </source>
</reference>
<gene>
    <name evidence="2" type="ORF">GCM10022255_077060</name>
</gene>
<accession>A0ABP8DKK1</accession>
<feature type="transmembrane region" description="Helical" evidence="1">
    <location>
        <begin position="208"/>
        <end position="228"/>
    </location>
</feature>
<keyword evidence="1" id="KW-1133">Transmembrane helix</keyword>